<dbReference type="EC" id="3.2.1.17" evidence="2"/>
<dbReference type="EMBL" id="JAZDUA010000071">
    <property type="protein sequence ID" value="KAK7869612.1"/>
    <property type="molecule type" value="Genomic_DNA"/>
</dbReference>
<name>A0AAN9W024_9ORTH</name>
<dbReference type="GO" id="GO:0042742">
    <property type="term" value="P:defense response to bacterium"/>
    <property type="evidence" value="ECO:0007669"/>
    <property type="project" value="UniProtKB-KW"/>
</dbReference>
<evidence type="ECO:0000313" key="10">
    <source>
        <dbReference type="Proteomes" id="UP001378592"/>
    </source>
</evidence>
<dbReference type="Gene3D" id="1.10.530.10">
    <property type="match status" value="1"/>
</dbReference>
<dbReference type="FunFam" id="1.10.530.10:FF:000019">
    <property type="entry name" value="lysozyme"/>
    <property type="match status" value="1"/>
</dbReference>
<evidence type="ECO:0000256" key="5">
    <source>
        <dbReference type="ARBA" id="ARBA00022801"/>
    </source>
</evidence>
<protein>
    <recommendedName>
        <fullName evidence="2">lysozyme</fullName>
        <ecNumber evidence="2">3.2.1.17</ecNumber>
    </recommendedName>
</protein>
<gene>
    <name evidence="9" type="ORF">R5R35_009986</name>
</gene>
<organism evidence="9 10">
    <name type="scientific">Gryllus longicercus</name>
    <dbReference type="NCBI Taxonomy" id="2509291"/>
    <lineage>
        <taxon>Eukaryota</taxon>
        <taxon>Metazoa</taxon>
        <taxon>Ecdysozoa</taxon>
        <taxon>Arthropoda</taxon>
        <taxon>Hexapoda</taxon>
        <taxon>Insecta</taxon>
        <taxon>Pterygota</taxon>
        <taxon>Neoptera</taxon>
        <taxon>Polyneoptera</taxon>
        <taxon>Orthoptera</taxon>
        <taxon>Ensifera</taxon>
        <taxon>Gryllidea</taxon>
        <taxon>Grylloidea</taxon>
        <taxon>Gryllidae</taxon>
        <taxon>Gryllinae</taxon>
        <taxon>Gryllus</taxon>
    </lineage>
</organism>
<dbReference type="InterPro" id="IPR008597">
    <property type="entry name" value="Invert_lysozyme"/>
</dbReference>
<keyword evidence="3" id="KW-0929">Antimicrobial</keyword>
<evidence type="ECO:0000256" key="3">
    <source>
        <dbReference type="ARBA" id="ARBA00022529"/>
    </source>
</evidence>
<keyword evidence="4" id="KW-0081">Bacteriolytic enzyme</keyword>
<evidence type="ECO:0000256" key="2">
    <source>
        <dbReference type="ARBA" id="ARBA00012732"/>
    </source>
</evidence>
<feature type="disulfide bond" evidence="7">
    <location>
        <begin position="42"/>
        <end position="48"/>
    </location>
</feature>
<dbReference type="PROSITE" id="PS51909">
    <property type="entry name" value="LYSOZYME_I"/>
    <property type="match status" value="1"/>
</dbReference>
<evidence type="ECO:0000256" key="4">
    <source>
        <dbReference type="ARBA" id="ARBA00022638"/>
    </source>
</evidence>
<accession>A0AAN9W024</accession>
<evidence type="ECO:0000256" key="1">
    <source>
        <dbReference type="ARBA" id="ARBA00000632"/>
    </source>
</evidence>
<dbReference type="PANTHER" id="PTHR11195">
    <property type="entry name" value="DESTABILASE-RELATED"/>
    <property type="match status" value="1"/>
</dbReference>
<evidence type="ECO:0000313" key="9">
    <source>
        <dbReference type="EMBL" id="KAK7869612.1"/>
    </source>
</evidence>
<evidence type="ECO:0000256" key="8">
    <source>
        <dbReference type="SAM" id="SignalP"/>
    </source>
</evidence>
<feature type="disulfide bond" evidence="7">
    <location>
        <begin position="54"/>
        <end position="59"/>
    </location>
</feature>
<dbReference type="PROSITE" id="PS00018">
    <property type="entry name" value="EF_HAND_1"/>
    <property type="match status" value="1"/>
</dbReference>
<feature type="chain" id="PRO_5043046689" description="lysozyme" evidence="8">
    <location>
        <begin position="27"/>
        <end position="160"/>
    </location>
</feature>
<sequence length="160" mass="16564">MLCRVAAAAALATVAALLLCSGGTHAQQEDGAVSHLCLGCICEAVSGCNSTLTCTGDVCGLFRITWAYWADSGKPVIARDSPDADGAYVRCVTDNYCAARAVQGYMAKFAKDCNGDGAINCDDYAAIHRLGGYGCNGNVDAAYANRYNACRNTVSSLGPI</sequence>
<comment type="caution">
    <text evidence="9">The sequence shown here is derived from an EMBL/GenBank/DDBJ whole genome shotgun (WGS) entry which is preliminary data.</text>
</comment>
<evidence type="ECO:0000256" key="6">
    <source>
        <dbReference type="ARBA" id="ARBA00023295"/>
    </source>
</evidence>
<feature type="disulfide bond" evidence="7">
    <location>
        <begin position="91"/>
        <end position="97"/>
    </location>
</feature>
<dbReference type="CDD" id="cd16890">
    <property type="entry name" value="lyz_i"/>
    <property type="match status" value="1"/>
</dbReference>
<keyword evidence="7" id="KW-1015">Disulfide bond</keyword>
<dbReference type="Proteomes" id="UP001378592">
    <property type="component" value="Unassembled WGS sequence"/>
</dbReference>
<dbReference type="Pfam" id="PF05497">
    <property type="entry name" value="Destabilase"/>
    <property type="match status" value="1"/>
</dbReference>
<evidence type="ECO:0000256" key="7">
    <source>
        <dbReference type="PIRSR" id="PIRSR608597-3"/>
    </source>
</evidence>
<keyword evidence="10" id="KW-1185">Reference proteome</keyword>
<dbReference type="PANTHER" id="PTHR11195:SF22">
    <property type="entry name" value="LYSOZYME"/>
    <property type="match status" value="1"/>
</dbReference>
<reference evidence="9 10" key="1">
    <citation type="submission" date="2024-03" db="EMBL/GenBank/DDBJ databases">
        <title>The genome assembly and annotation of the cricket Gryllus longicercus Weissman &amp; Gray.</title>
        <authorList>
            <person name="Szrajer S."/>
            <person name="Gray D."/>
            <person name="Ylla G."/>
        </authorList>
    </citation>
    <scope>NUCLEOTIDE SEQUENCE [LARGE SCALE GENOMIC DNA]</scope>
    <source>
        <strain evidence="9">DAG 2021-001</strain>
        <tissue evidence="9">Whole body minus gut</tissue>
    </source>
</reference>
<feature type="signal peptide" evidence="8">
    <location>
        <begin position="1"/>
        <end position="26"/>
    </location>
</feature>
<comment type="catalytic activity">
    <reaction evidence="1">
        <text>Hydrolysis of (1-&gt;4)-beta-linkages between N-acetylmuramic acid and N-acetyl-D-glucosamine residues in a peptidoglycan and between N-acetyl-D-glucosamine residues in chitodextrins.</text>
        <dbReference type="EC" id="3.2.1.17"/>
    </reaction>
</comment>
<dbReference type="GO" id="GO:0003796">
    <property type="term" value="F:lysozyme activity"/>
    <property type="evidence" value="ECO:0007669"/>
    <property type="project" value="UniProtKB-EC"/>
</dbReference>
<keyword evidence="5" id="KW-0378">Hydrolase</keyword>
<proteinExistence type="predicted"/>
<keyword evidence="8" id="KW-0732">Signal</keyword>
<dbReference type="AlphaFoldDB" id="A0AAN9W024"/>
<dbReference type="InterPro" id="IPR018247">
    <property type="entry name" value="EF_Hand_1_Ca_BS"/>
</dbReference>
<keyword evidence="6" id="KW-0326">Glycosidase</keyword>
<feature type="disulfide bond" evidence="7">
    <location>
        <begin position="37"/>
        <end position="121"/>
    </location>
</feature>
<dbReference type="GO" id="GO:0031640">
    <property type="term" value="P:killing of cells of another organism"/>
    <property type="evidence" value="ECO:0007669"/>
    <property type="project" value="UniProtKB-KW"/>
</dbReference>